<dbReference type="Proteomes" id="UP001249851">
    <property type="component" value="Unassembled WGS sequence"/>
</dbReference>
<reference evidence="2" key="1">
    <citation type="journal article" date="2023" name="G3 (Bethesda)">
        <title>Whole genome assembly and annotation of the endangered Caribbean coral Acropora cervicornis.</title>
        <authorList>
            <person name="Selwyn J.D."/>
            <person name="Vollmer S.V."/>
        </authorList>
    </citation>
    <scope>NUCLEOTIDE SEQUENCE</scope>
    <source>
        <strain evidence="2">K2</strain>
    </source>
</reference>
<proteinExistence type="predicted"/>
<protein>
    <submittedName>
        <fullName evidence="2">Uncharacterized protein</fullName>
    </submittedName>
</protein>
<accession>A0AAD9VAC5</accession>
<organism evidence="2 3">
    <name type="scientific">Acropora cervicornis</name>
    <name type="common">Staghorn coral</name>
    <dbReference type="NCBI Taxonomy" id="6130"/>
    <lineage>
        <taxon>Eukaryota</taxon>
        <taxon>Metazoa</taxon>
        <taxon>Cnidaria</taxon>
        <taxon>Anthozoa</taxon>
        <taxon>Hexacorallia</taxon>
        <taxon>Scleractinia</taxon>
        <taxon>Astrocoeniina</taxon>
        <taxon>Acroporidae</taxon>
        <taxon>Acropora</taxon>
    </lineage>
</organism>
<evidence type="ECO:0000313" key="2">
    <source>
        <dbReference type="EMBL" id="KAK2567168.1"/>
    </source>
</evidence>
<dbReference type="EMBL" id="JARQWQ010000015">
    <property type="protein sequence ID" value="KAK2567168.1"/>
    <property type="molecule type" value="Genomic_DNA"/>
</dbReference>
<reference evidence="2" key="2">
    <citation type="journal article" date="2023" name="Science">
        <title>Genomic signatures of disease resistance in endangered staghorn corals.</title>
        <authorList>
            <person name="Vollmer S.V."/>
            <person name="Selwyn J.D."/>
            <person name="Despard B.A."/>
            <person name="Roesel C.L."/>
        </authorList>
    </citation>
    <scope>NUCLEOTIDE SEQUENCE</scope>
    <source>
        <strain evidence="2">K2</strain>
    </source>
</reference>
<feature type="non-terminal residue" evidence="2">
    <location>
        <position position="1"/>
    </location>
</feature>
<comment type="caution">
    <text evidence="2">The sequence shown here is derived from an EMBL/GenBank/DDBJ whole genome shotgun (WGS) entry which is preliminary data.</text>
</comment>
<sequence length="536" mass="60309">MFSFNEAPKVYVKIEPPDQDSLCNGSNSQMLFATESPSIKAEMTTSTSCPGVCQQSVSLVPQETGHEGPSLEEINADTNVVSIQITNVQGAMCNDNNFTDETNVNQLEVHVSELPRDQGKTKEDAPSNFDYGTQEKVEIAKGYEDEEYFNGVASQENGCSEQAVVESHANQSNPQEIVPLPEASHQEKEMPSRSSHHSQPYRETPNQSQPGILRSDHCAVPPQHEDNSAVLDYHYNNNNDRSAAKMTLHDTLPLYHVPVQDGVKSAHIASDNSVRYQPRNYQPEIPYHAVPSPHDSRRTPRYLQNCNVGARNPERENRCCDCRCHSPATSDSFFFPSFVEETQRPSVIMVPINWNNEASGISHMPLRTSVPHSLRLQNGSNYAVSSFDSDSSDDDGEEKQEKYFRMNIDGTTARFKLTKEDWDRIPINTFPSGGRLLSGDWTRIFLSKVKESNPWCSLRFKNNHVRSENSRKMHSAVFFRGGAECKRPECNVKVRFVIQKERGKYVDVTYVGNVCHSSEPGGGDAMTDKRRVKRVR</sequence>
<name>A0AAD9VAC5_ACRCE</name>
<feature type="region of interest" description="Disordered" evidence="1">
    <location>
        <begin position="183"/>
        <end position="224"/>
    </location>
</feature>
<dbReference type="AlphaFoldDB" id="A0AAD9VAC5"/>
<keyword evidence="3" id="KW-1185">Reference proteome</keyword>
<gene>
    <name evidence="2" type="ORF">P5673_008973</name>
</gene>
<evidence type="ECO:0000313" key="3">
    <source>
        <dbReference type="Proteomes" id="UP001249851"/>
    </source>
</evidence>
<evidence type="ECO:0000256" key="1">
    <source>
        <dbReference type="SAM" id="MobiDB-lite"/>
    </source>
</evidence>